<gene>
    <name evidence="3" type="ORF">DFJ68_2560</name>
</gene>
<dbReference type="InterPro" id="IPR029058">
    <property type="entry name" value="AB_hydrolase_fold"/>
</dbReference>
<dbReference type="Gene3D" id="3.40.50.1820">
    <property type="entry name" value="alpha/beta hydrolase"/>
    <property type="match status" value="1"/>
</dbReference>
<dbReference type="InterPro" id="IPR050300">
    <property type="entry name" value="GDXG_lipolytic_enzyme"/>
</dbReference>
<dbReference type="PANTHER" id="PTHR48081:SF33">
    <property type="entry name" value="KYNURENINE FORMAMIDASE"/>
    <property type="match status" value="1"/>
</dbReference>
<sequence length="261" mass="26618">MAAMTAAPTPRPYGDDPAQVYDVLTPPDGVTHRHHTVVVVHGGFWRASYDRAHAVPEAQAFADAGYDVALVEYRRAGMPGGGVPGTLDDVRAVVTAVAADEAVADRLVLVGHSAGGHLATWAAGQDWVTALPGATVVGVVSLAGVVDLRLADRLGLGDGAARAFVGDPDTRPDAWALADPVTTLPPRVPVRLVSGSADETVPTAVSESYLALARAAGAGEGGHPPVDLEVVDGADHMPLVEPEHPAFARVLAAVAALAPGD</sequence>
<proteinExistence type="predicted"/>
<dbReference type="OrthoDB" id="255603at2"/>
<dbReference type="Proteomes" id="UP000278440">
    <property type="component" value="Unassembled WGS sequence"/>
</dbReference>
<comment type="caution">
    <text evidence="3">The sequence shown here is derived from an EMBL/GenBank/DDBJ whole genome shotgun (WGS) entry which is preliminary data.</text>
</comment>
<dbReference type="EMBL" id="RBXT01000001">
    <property type="protein sequence ID" value="RKT79105.1"/>
    <property type="molecule type" value="Genomic_DNA"/>
</dbReference>
<evidence type="ECO:0000256" key="1">
    <source>
        <dbReference type="ARBA" id="ARBA00022801"/>
    </source>
</evidence>
<organism evidence="3 4">
    <name type="scientific">Terracoccus luteus</name>
    <dbReference type="NCBI Taxonomy" id="53356"/>
    <lineage>
        <taxon>Bacteria</taxon>
        <taxon>Bacillati</taxon>
        <taxon>Actinomycetota</taxon>
        <taxon>Actinomycetes</taxon>
        <taxon>Micrococcales</taxon>
        <taxon>Intrasporangiaceae</taxon>
        <taxon>Terracoccus</taxon>
    </lineage>
</organism>
<dbReference type="Pfam" id="PF20434">
    <property type="entry name" value="BD-FAE"/>
    <property type="match status" value="1"/>
</dbReference>
<keyword evidence="1" id="KW-0378">Hydrolase</keyword>
<dbReference type="PANTHER" id="PTHR48081">
    <property type="entry name" value="AB HYDROLASE SUPERFAMILY PROTEIN C4A8.06C"/>
    <property type="match status" value="1"/>
</dbReference>
<dbReference type="InterPro" id="IPR049492">
    <property type="entry name" value="BD-FAE-like_dom"/>
</dbReference>
<name>A0A495Y102_9MICO</name>
<dbReference type="SUPFAM" id="SSF53474">
    <property type="entry name" value="alpha/beta-Hydrolases"/>
    <property type="match status" value="1"/>
</dbReference>
<dbReference type="AlphaFoldDB" id="A0A495Y102"/>
<accession>A0A495Y102</accession>
<feature type="domain" description="BD-FAE-like" evidence="2">
    <location>
        <begin position="23"/>
        <end position="207"/>
    </location>
</feature>
<reference evidence="3 4" key="1">
    <citation type="submission" date="2018-10" db="EMBL/GenBank/DDBJ databases">
        <title>Sequencing the genomes of 1000 actinobacteria strains.</title>
        <authorList>
            <person name="Klenk H.-P."/>
        </authorList>
    </citation>
    <scope>NUCLEOTIDE SEQUENCE [LARGE SCALE GENOMIC DNA]</scope>
    <source>
        <strain evidence="3 4">DSM 44267</strain>
    </source>
</reference>
<keyword evidence="4" id="KW-1185">Reference proteome</keyword>
<protein>
    <submittedName>
        <fullName evidence="3">Acetyl esterase/lipase</fullName>
    </submittedName>
</protein>
<evidence type="ECO:0000259" key="2">
    <source>
        <dbReference type="Pfam" id="PF20434"/>
    </source>
</evidence>
<dbReference type="GO" id="GO:0016787">
    <property type="term" value="F:hydrolase activity"/>
    <property type="evidence" value="ECO:0007669"/>
    <property type="project" value="UniProtKB-KW"/>
</dbReference>
<evidence type="ECO:0000313" key="3">
    <source>
        <dbReference type="EMBL" id="RKT79105.1"/>
    </source>
</evidence>
<evidence type="ECO:0000313" key="4">
    <source>
        <dbReference type="Proteomes" id="UP000278440"/>
    </source>
</evidence>